<name>A0ABW9SRI5_9BURK</name>
<dbReference type="Pfam" id="PF11196">
    <property type="entry name" value="DUF2834"/>
    <property type="match status" value="1"/>
</dbReference>
<evidence type="ECO:0000313" key="3">
    <source>
        <dbReference type="Proteomes" id="UP000735592"/>
    </source>
</evidence>
<feature type="transmembrane region" description="Helical" evidence="1">
    <location>
        <begin position="74"/>
        <end position="96"/>
    </location>
</feature>
<protein>
    <submittedName>
        <fullName evidence="2">DUF2834 domain-containing protein</fullName>
    </submittedName>
</protein>
<dbReference type="InterPro" id="IPR021362">
    <property type="entry name" value="DUF2834"/>
</dbReference>
<evidence type="ECO:0000256" key="1">
    <source>
        <dbReference type="SAM" id="Phobius"/>
    </source>
</evidence>
<proteinExistence type="predicted"/>
<keyword evidence="1" id="KW-0472">Membrane</keyword>
<sequence>MHRLYLLLCLLGSVLPLAAFMPWLASHGLALHLLLAQILEQPVAAFAWADVLVSALALLAFMWHEQRQQAVRGVWWAVASLLLVGVSLALPLYLYLRTQTARPAR</sequence>
<gene>
    <name evidence="2" type="ORF">GM655_13400</name>
</gene>
<reference evidence="2 3" key="1">
    <citation type="submission" date="2019-11" db="EMBL/GenBank/DDBJ databases">
        <title>Type strains purchased from KCTC, JCM and DSMZ.</title>
        <authorList>
            <person name="Lu H."/>
        </authorList>
    </citation>
    <scope>NUCLEOTIDE SEQUENCE [LARGE SCALE GENOMIC DNA]</scope>
    <source>
        <strain evidence="2 3">DSM 103461</strain>
    </source>
</reference>
<evidence type="ECO:0000313" key="2">
    <source>
        <dbReference type="EMBL" id="MTW33808.1"/>
    </source>
</evidence>
<dbReference type="EMBL" id="WNKW01000003">
    <property type="protein sequence ID" value="MTW33808.1"/>
    <property type="molecule type" value="Genomic_DNA"/>
</dbReference>
<dbReference type="Proteomes" id="UP000735592">
    <property type="component" value="Unassembled WGS sequence"/>
</dbReference>
<keyword evidence="1" id="KW-1133">Transmembrane helix</keyword>
<keyword evidence="3" id="KW-1185">Reference proteome</keyword>
<accession>A0ABW9SRI5</accession>
<comment type="caution">
    <text evidence="2">The sequence shown here is derived from an EMBL/GenBank/DDBJ whole genome shotgun (WGS) entry which is preliminary data.</text>
</comment>
<keyword evidence="1" id="KW-0812">Transmembrane</keyword>
<dbReference type="RefSeq" id="WP_155435158.1">
    <property type="nucleotide sequence ID" value="NZ_JBHLXK010000005.1"/>
</dbReference>
<organism evidence="2 3">
    <name type="scientific">Pseudoduganella danionis</name>
    <dbReference type="NCBI Taxonomy" id="1890295"/>
    <lineage>
        <taxon>Bacteria</taxon>
        <taxon>Pseudomonadati</taxon>
        <taxon>Pseudomonadota</taxon>
        <taxon>Betaproteobacteria</taxon>
        <taxon>Burkholderiales</taxon>
        <taxon>Oxalobacteraceae</taxon>
        <taxon>Telluria group</taxon>
        <taxon>Pseudoduganella</taxon>
    </lineage>
</organism>
<feature type="transmembrane region" description="Helical" evidence="1">
    <location>
        <begin position="43"/>
        <end position="62"/>
    </location>
</feature>